<name>A0A9K3GH38_9EUKA</name>
<dbReference type="GO" id="GO:0016192">
    <property type="term" value="P:vesicle-mediated transport"/>
    <property type="evidence" value="ECO:0007669"/>
    <property type="project" value="InterPro"/>
</dbReference>
<feature type="region of interest" description="Disordered" evidence="1">
    <location>
        <begin position="1"/>
        <end position="20"/>
    </location>
</feature>
<proteinExistence type="predicted"/>
<comment type="caution">
    <text evidence="4">The sequence shown here is derived from an EMBL/GenBank/DDBJ whole genome shotgun (WGS) entry which is preliminary data.</text>
</comment>
<evidence type="ECO:0000259" key="3">
    <source>
        <dbReference type="PROSITE" id="PS50192"/>
    </source>
</evidence>
<dbReference type="GO" id="GO:0016020">
    <property type="term" value="C:membrane"/>
    <property type="evidence" value="ECO:0007669"/>
    <property type="project" value="InterPro"/>
</dbReference>
<feature type="domain" description="T-SNARE coiled-coil homology" evidence="3">
    <location>
        <begin position="365"/>
        <end position="427"/>
    </location>
</feature>
<evidence type="ECO:0000313" key="5">
    <source>
        <dbReference type="Proteomes" id="UP000265618"/>
    </source>
</evidence>
<feature type="compositionally biased region" description="Acidic residues" evidence="1">
    <location>
        <begin position="186"/>
        <end position="211"/>
    </location>
</feature>
<sequence>MTDRLQELHEASESSFGSPGSFSYTKHVSGSGTHPCMALPIDSMVEESETSSEGTAAIDGVTYLHDEAEALLIKAKTGLVAIYESQGVMEECIGVADSHAAYAKHAEHVGGVRSALRECMTVLQTLRDNINATVEDGEIVNGKPVKGEREIRTSGSLINIAMHAGNKMVIATKVKKHRAHRAGEQGEAEAEAEGQEADTPAETEAGEDGEGEGGNGIPNFSSAALPPKPPLPSSSNLATPTPAPSPASPGNAQQAEPVEITPTQRMCVAAYRELLVRFNDTLAEFMVSQSAVRSRMRDTSQRLMDVVTASPGSCHDLVSTPNFTSALIDNGAHDTEAGEEQGDMEKGTFLAPVRRRMLTHGDLEFAVSTQRAGQVHHMCDSITELYHLACDANLLLDDQEDKLSYIVDKVEASRADLRQAALDVEGTWQHRRRARGCCVKWGICCTFCLIITILLMLVAAAVGRSFIGM</sequence>
<gene>
    <name evidence="4" type="ORF">KIPB_003293</name>
</gene>
<dbReference type="InterPro" id="IPR010989">
    <property type="entry name" value="SNARE"/>
</dbReference>
<evidence type="ECO:0000256" key="2">
    <source>
        <dbReference type="SAM" id="Phobius"/>
    </source>
</evidence>
<dbReference type="AlphaFoldDB" id="A0A9K3GH38"/>
<protein>
    <recommendedName>
        <fullName evidence="3">t-SNARE coiled-coil homology domain-containing protein</fullName>
    </recommendedName>
</protein>
<keyword evidence="2" id="KW-1133">Transmembrane helix</keyword>
<feature type="transmembrane region" description="Helical" evidence="2">
    <location>
        <begin position="439"/>
        <end position="462"/>
    </location>
</feature>
<feature type="region of interest" description="Disordered" evidence="1">
    <location>
        <begin position="175"/>
        <end position="259"/>
    </location>
</feature>
<organism evidence="4 5">
    <name type="scientific">Kipferlia bialata</name>
    <dbReference type="NCBI Taxonomy" id="797122"/>
    <lineage>
        <taxon>Eukaryota</taxon>
        <taxon>Metamonada</taxon>
        <taxon>Carpediemonas-like organisms</taxon>
        <taxon>Kipferlia</taxon>
    </lineage>
</organism>
<feature type="compositionally biased region" description="Basic and acidic residues" evidence="1">
    <location>
        <begin position="1"/>
        <end position="12"/>
    </location>
</feature>
<keyword evidence="5" id="KW-1185">Reference proteome</keyword>
<keyword evidence="2" id="KW-0812">Transmembrane</keyword>
<accession>A0A9K3GH38</accession>
<dbReference type="InterPro" id="IPR000727">
    <property type="entry name" value="T_SNARE_dom"/>
</dbReference>
<dbReference type="PROSITE" id="PS50192">
    <property type="entry name" value="T_SNARE"/>
    <property type="match status" value="1"/>
</dbReference>
<evidence type="ECO:0000313" key="4">
    <source>
        <dbReference type="EMBL" id="GIQ82200.1"/>
    </source>
</evidence>
<dbReference type="EMBL" id="BDIP01000619">
    <property type="protein sequence ID" value="GIQ82200.1"/>
    <property type="molecule type" value="Genomic_DNA"/>
</dbReference>
<dbReference type="Proteomes" id="UP000265618">
    <property type="component" value="Unassembled WGS sequence"/>
</dbReference>
<keyword evidence="2" id="KW-0472">Membrane</keyword>
<reference evidence="4 5" key="1">
    <citation type="journal article" date="2018" name="PLoS ONE">
        <title>The draft genome of Kipferlia bialata reveals reductive genome evolution in fornicate parasites.</title>
        <authorList>
            <person name="Tanifuji G."/>
            <person name="Takabayashi S."/>
            <person name="Kume K."/>
            <person name="Takagi M."/>
            <person name="Nakayama T."/>
            <person name="Kamikawa R."/>
            <person name="Inagaki Y."/>
            <person name="Hashimoto T."/>
        </authorList>
    </citation>
    <scope>NUCLEOTIDE SEQUENCE [LARGE SCALE GENOMIC DNA]</scope>
    <source>
        <strain evidence="4">NY0173</strain>
    </source>
</reference>
<evidence type="ECO:0000256" key="1">
    <source>
        <dbReference type="SAM" id="MobiDB-lite"/>
    </source>
</evidence>
<dbReference type="SUPFAM" id="SSF47661">
    <property type="entry name" value="t-snare proteins"/>
    <property type="match status" value="1"/>
</dbReference>
<dbReference type="Gene3D" id="1.20.5.110">
    <property type="match status" value="1"/>
</dbReference>